<organism evidence="1 2">
    <name type="scientific">Tsuneonella litorea</name>
    <dbReference type="NCBI Taxonomy" id="2976475"/>
    <lineage>
        <taxon>Bacteria</taxon>
        <taxon>Pseudomonadati</taxon>
        <taxon>Pseudomonadota</taxon>
        <taxon>Alphaproteobacteria</taxon>
        <taxon>Sphingomonadales</taxon>
        <taxon>Erythrobacteraceae</taxon>
        <taxon>Tsuneonella</taxon>
    </lineage>
</organism>
<dbReference type="Proteomes" id="UP001142648">
    <property type="component" value="Unassembled WGS sequence"/>
</dbReference>
<gene>
    <name evidence="1" type="ORF">N0B51_09350</name>
</gene>
<dbReference type="EMBL" id="JAOAMV010000004">
    <property type="protein sequence ID" value="MCT2559188.1"/>
    <property type="molecule type" value="Genomic_DNA"/>
</dbReference>
<accession>A0A9X3ALE3</accession>
<evidence type="ECO:0000313" key="1">
    <source>
        <dbReference type="EMBL" id="MCT2559188.1"/>
    </source>
</evidence>
<evidence type="ECO:0008006" key="3">
    <source>
        <dbReference type="Google" id="ProtNLM"/>
    </source>
</evidence>
<dbReference type="PROSITE" id="PS51257">
    <property type="entry name" value="PROKAR_LIPOPROTEIN"/>
    <property type="match status" value="1"/>
</dbReference>
<name>A0A9X3ALE3_9SPHN</name>
<dbReference type="RefSeq" id="WP_259962060.1">
    <property type="nucleotide sequence ID" value="NZ_JAOAMV010000004.1"/>
</dbReference>
<proteinExistence type="predicted"/>
<evidence type="ECO:0000313" key="2">
    <source>
        <dbReference type="Proteomes" id="UP001142648"/>
    </source>
</evidence>
<dbReference type="AlphaFoldDB" id="A0A9X3ALE3"/>
<protein>
    <recommendedName>
        <fullName evidence="3">Lipoprotein</fullName>
    </recommendedName>
</protein>
<keyword evidence="2" id="KW-1185">Reference proteome</keyword>
<sequence>MKRTAILALVALAACRPPASDRYVERIALDDPRGGPKVLPRSPDTDGAIWASSGGPRRIVFGHPGKPPLLAIECAGNGERIEVTRFAATDPHAKGMMALIGNGHVERLKVDALDLGGNRGWLWQGRFRPGDTRLDALTGARKLELTIPGAGTLALPGSPRPGELIERCRRLGSPEASGQPSAGSPRPPA</sequence>
<reference evidence="1" key="1">
    <citation type="submission" date="2022-09" db="EMBL/GenBank/DDBJ databases">
        <title>The genome sequence of Tsuneonella sp. YG55.</title>
        <authorList>
            <person name="Liu Y."/>
        </authorList>
    </citation>
    <scope>NUCLEOTIDE SEQUENCE</scope>
    <source>
        <strain evidence="1">YG55</strain>
    </source>
</reference>
<comment type="caution">
    <text evidence="1">The sequence shown here is derived from an EMBL/GenBank/DDBJ whole genome shotgun (WGS) entry which is preliminary data.</text>
</comment>